<evidence type="ECO:0000256" key="3">
    <source>
        <dbReference type="ARBA" id="ARBA00022763"/>
    </source>
</evidence>
<feature type="repeat" description="WD" evidence="5">
    <location>
        <begin position="294"/>
        <end position="335"/>
    </location>
</feature>
<dbReference type="GO" id="GO:0000209">
    <property type="term" value="P:protein polyubiquitination"/>
    <property type="evidence" value="ECO:0007669"/>
    <property type="project" value="TreeGrafter"/>
</dbReference>
<evidence type="ECO:0000313" key="7">
    <source>
        <dbReference type="EMBL" id="KAJ4396056.1"/>
    </source>
</evidence>
<dbReference type="PANTHER" id="PTHR46202">
    <property type="entry name" value="DNA EXCISION REPAIR PROTEIN ERCC-8"/>
    <property type="match status" value="1"/>
</dbReference>
<name>A0A9W8YZD2_9PEZI</name>
<accession>A0A9W8YZD2</accession>
<feature type="compositionally biased region" description="Polar residues" evidence="6">
    <location>
        <begin position="45"/>
        <end position="60"/>
    </location>
</feature>
<feature type="repeat" description="WD" evidence="5">
    <location>
        <begin position="69"/>
        <end position="104"/>
    </location>
</feature>
<dbReference type="InterPro" id="IPR042238">
    <property type="entry name" value="Rad28/ERCC8/Ckn1/ATCSA-1"/>
</dbReference>
<evidence type="ECO:0000256" key="5">
    <source>
        <dbReference type="PROSITE-ProRule" id="PRU00221"/>
    </source>
</evidence>
<proteinExistence type="predicted"/>
<protein>
    <recommendedName>
        <fullName evidence="9">DNA excision repair protein ERCC-8</fullName>
    </recommendedName>
</protein>
<dbReference type="SUPFAM" id="SSF50998">
    <property type="entry name" value="Quinoprotein alcohol dehydrogenase-like"/>
    <property type="match status" value="1"/>
</dbReference>
<dbReference type="PROSITE" id="PS50082">
    <property type="entry name" value="WD_REPEATS_2"/>
    <property type="match status" value="4"/>
</dbReference>
<dbReference type="GO" id="GO:0043161">
    <property type="term" value="P:proteasome-mediated ubiquitin-dependent protein catabolic process"/>
    <property type="evidence" value="ECO:0007669"/>
    <property type="project" value="TreeGrafter"/>
</dbReference>
<dbReference type="SUPFAM" id="SSF50978">
    <property type="entry name" value="WD40 repeat-like"/>
    <property type="match status" value="1"/>
</dbReference>
<dbReference type="PRINTS" id="PR00320">
    <property type="entry name" value="GPROTEINBRPT"/>
</dbReference>
<dbReference type="Pfam" id="PF00400">
    <property type="entry name" value="WD40"/>
    <property type="match status" value="4"/>
</dbReference>
<keyword evidence="4" id="KW-0234">DNA repair</keyword>
<evidence type="ECO:0000256" key="1">
    <source>
        <dbReference type="ARBA" id="ARBA00022574"/>
    </source>
</evidence>
<reference evidence="7" key="1">
    <citation type="submission" date="2022-10" db="EMBL/GenBank/DDBJ databases">
        <title>Tapping the CABI collections for fungal endophytes: first genome assemblies for Collariella, Neodidymelliopsis, Ascochyta clinopodiicola, Didymella pomorum, Didymosphaeria variabile, Neocosmospora piperis and Neocucurbitaria cava.</title>
        <authorList>
            <person name="Hill R."/>
        </authorList>
    </citation>
    <scope>NUCLEOTIDE SEQUENCE</scope>
    <source>
        <strain evidence="7">IMI 355082</strain>
    </source>
</reference>
<dbReference type="PROSITE" id="PS50294">
    <property type="entry name" value="WD_REPEATS_REGION"/>
    <property type="match status" value="3"/>
</dbReference>
<dbReference type="Gene3D" id="2.130.10.10">
    <property type="entry name" value="YVTN repeat-like/Quinoprotein amine dehydrogenase"/>
    <property type="match status" value="1"/>
</dbReference>
<evidence type="ECO:0008006" key="9">
    <source>
        <dbReference type="Google" id="ProtNLM"/>
    </source>
</evidence>
<comment type="caution">
    <text evidence="7">The sequence shown here is derived from an EMBL/GenBank/DDBJ whole genome shotgun (WGS) entry which is preliminary data.</text>
</comment>
<dbReference type="AlphaFoldDB" id="A0A9W8YZD2"/>
<dbReference type="InterPro" id="IPR020472">
    <property type="entry name" value="WD40_PAC1"/>
</dbReference>
<dbReference type="InterPro" id="IPR015943">
    <property type="entry name" value="WD40/YVTN_repeat-like_dom_sf"/>
</dbReference>
<feature type="region of interest" description="Disordered" evidence="6">
    <location>
        <begin position="463"/>
        <end position="489"/>
    </location>
</feature>
<gene>
    <name evidence="7" type="ORF">N0V93_000272</name>
</gene>
<dbReference type="GO" id="GO:0006283">
    <property type="term" value="P:transcription-coupled nucleotide-excision repair"/>
    <property type="evidence" value="ECO:0007669"/>
    <property type="project" value="InterPro"/>
</dbReference>
<dbReference type="InterPro" id="IPR019775">
    <property type="entry name" value="WD40_repeat_CS"/>
</dbReference>
<feature type="region of interest" description="Disordered" evidence="6">
    <location>
        <begin position="35"/>
        <end position="67"/>
    </location>
</feature>
<feature type="repeat" description="WD" evidence="5">
    <location>
        <begin position="128"/>
        <end position="160"/>
    </location>
</feature>
<dbReference type="GO" id="GO:0031464">
    <property type="term" value="C:Cul4A-RING E3 ubiquitin ligase complex"/>
    <property type="evidence" value="ECO:0007669"/>
    <property type="project" value="TreeGrafter"/>
</dbReference>
<dbReference type="PROSITE" id="PS00678">
    <property type="entry name" value="WD_REPEATS_1"/>
    <property type="match status" value="3"/>
</dbReference>
<keyword evidence="3" id="KW-0227">DNA damage</keyword>
<feature type="repeat" description="WD" evidence="5">
    <location>
        <begin position="226"/>
        <end position="261"/>
    </location>
</feature>
<dbReference type="SMART" id="SM00320">
    <property type="entry name" value="WD40"/>
    <property type="match status" value="5"/>
</dbReference>
<keyword evidence="2" id="KW-0677">Repeat</keyword>
<evidence type="ECO:0000313" key="8">
    <source>
        <dbReference type="Proteomes" id="UP001140453"/>
    </source>
</evidence>
<dbReference type="PANTHER" id="PTHR46202:SF1">
    <property type="entry name" value="DNA EXCISION REPAIR PROTEIN ERCC-8"/>
    <property type="match status" value="1"/>
</dbReference>
<keyword evidence="1 5" id="KW-0853">WD repeat</keyword>
<dbReference type="EMBL" id="JAPEVB010000001">
    <property type="protein sequence ID" value="KAJ4396056.1"/>
    <property type="molecule type" value="Genomic_DNA"/>
</dbReference>
<evidence type="ECO:0000256" key="4">
    <source>
        <dbReference type="ARBA" id="ARBA00023204"/>
    </source>
</evidence>
<dbReference type="InterPro" id="IPR001680">
    <property type="entry name" value="WD40_rpt"/>
</dbReference>
<evidence type="ECO:0000256" key="2">
    <source>
        <dbReference type="ARBA" id="ARBA00022737"/>
    </source>
</evidence>
<keyword evidence="8" id="KW-1185">Reference proteome</keyword>
<organism evidence="7 8">
    <name type="scientific">Gnomoniopsis smithogilvyi</name>
    <dbReference type="NCBI Taxonomy" id="1191159"/>
    <lineage>
        <taxon>Eukaryota</taxon>
        <taxon>Fungi</taxon>
        <taxon>Dikarya</taxon>
        <taxon>Ascomycota</taxon>
        <taxon>Pezizomycotina</taxon>
        <taxon>Sordariomycetes</taxon>
        <taxon>Sordariomycetidae</taxon>
        <taxon>Diaporthales</taxon>
        <taxon>Gnomoniaceae</taxon>
        <taxon>Gnomoniopsis</taxon>
    </lineage>
</organism>
<dbReference type="GO" id="GO:0000109">
    <property type="term" value="C:nucleotide-excision repair complex"/>
    <property type="evidence" value="ECO:0007669"/>
    <property type="project" value="TreeGrafter"/>
</dbReference>
<dbReference type="InterPro" id="IPR011047">
    <property type="entry name" value="Quinoprotein_ADH-like_sf"/>
</dbReference>
<dbReference type="OrthoDB" id="361494at2759"/>
<sequence length="503" mass="53768">MNSTLFDRELGKLGPKDLSKQVTTKLLRNFRFAPQHRFNGGHKGSATSGDRNGNSGSANSGDHDGVSDMWAHQAGVQALALERFEGRILISGGSDATIKIWDLEQCGNPNHAHTYKPLGIINRSNDGVKAHKFGITQLSFFPIDPEAFLSSSYDQTLKLWATEGAQLSGNWDLGSKMYTHAISPVADHLLVACGLAHPAVRLVDLRSNAAVKTLVAPSQVSGGGAVLALAWSPRHEHILASGTLDGAVRIWDIRRASSLLGLLDQEDSLGIFGRGTNANPHGNNPWDRGYRISAKAHSGPVNGLTWSDDGAFIISAGHDRRIRVWDAATGANTLASFGPSIRNGQLANIPMFVTPVGLTPPKKELLFWPNETEILVMELHEGTIITRLRGPGSQIAGVRTNRAGERSVHNRITSLVWRGSGGHGGDGSMGPVPGGTNASGGVYSGQTDGQIRAWMPRVLEDDGINEDASENDGGSLNQQGQKRKATAIDDAIRAMSGRNITYT</sequence>
<dbReference type="InterPro" id="IPR036322">
    <property type="entry name" value="WD40_repeat_dom_sf"/>
</dbReference>
<evidence type="ECO:0000256" key="6">
    <source>
        <dbReference type="SAM" id="MobiDB-lite"/>
    </source>
</evidence>
<dbReference type="Proteomes" id="UP001140453">
    <property type="component" value="Unassembled WGS sequence"/>
</dbReference>